<keyword evidence="3" id="KW-0342">GTP-binding</keyword>
<evidence type="ECO:0000256" key="3">
    <source>
        <dbReference type="ARBA" id="ARBA00023134"/>
    </source>
</evidence>
<dbReference type="Gene3D" id="2.40.30.10">
    <property type="entry name" value="Translation factors"/>
    <property type="match status" value="1"/>
</dbReference>
<gene>
    <name evidence="6" type="primary">LOC106814011</name>
</gene>
<proteinExistence type="inferred from homology"/>
<comment type="similarity">
    <text evidence="1">Belongs to the TRAFAC class translation factor GTPase superfamily. Classic translation factor GTPase family. EF-Tu/EF-1A subfamily.</text>
</comment>
<dbReference type="InterPro" id="IPR000795">
    <property type="entry name" value="T_Tr_GTP-bd_dom"/>
</dbReference>
<sequence>METRTAPLLSLVFSDNDREAEMPESLPPEDAEGNIEYKLKLINPTRTRFEHLVTQMKWRLQEGHGEAIYEIGVEDSGLLAGLTAAEMSLSLKTLDRMAEKLGATVTPLRVRQIEMENSENGEPVEVKHASELLVRKVPDDQQFIELRVAVLGNADAGKSTLLGTLTHGRLDNGRGRARLNVFRHPHEIQSGRTSSVSHEILGFDSTGQVINYTESRRAEDICENSTKLITFVDLAGHQKYLHTTISGLTAYAPDFVMLVVSANTGIAGTTKEHLGLALALQVPIFVMVSKIDLCSASVIERTTQQLERVLKSPGCKKVPFRIHGRDDAITAASCFTGENYCTAPIFFTSSVTGENLDLLTTFLNVLPQFSSLKEREQKIQDHPEFQIDSMFKLQGTGTVVGGTLVRGVVCEGSKLLLGPTDAGEFELVQVRSLHRNRAPCRVVRAGQAATLALADSDNIVTRKGMVLVSPSLSPSSCWEFDAEVYILYHFTAISKNSQATVYCGNVRQTAVISSMDKELLHTNERATVRFRFMRQPEYLQVGSCLVFRDGRNKGIGKICKVCESSVTKSASAVSDAGGAGVGEPKPEVARAGLAGAGRSEVRKVGAEVGKLKTFIGKFGPGVGKLKTQVDEVESIDKTQTRLG</sequence>
<dbReference type="CDD" id="cd03708">
    <property type="entry name" value="GTPBP_III"/>
    <property type="match status" value="1"/>
</dbReference>
<keyword evidence="2" id="KW-0547">Nucleotide-binding</keyword>
<dbReference type="SUPFAM" id="SSF50447">
    <property type="entry name" value="Translation proteins"/>
    <property type="match status" value="1"/>
</dbReference>
<name>A0ABM1ENI0_PRICU</name>
<evidence type="ECO:0000313" key="5">
    <source>
        <dbReference type="Proteomes" id="UP000695022"/>
    </source>
</evidence>
<evidence type="ECO:0000259" key="4">
    <source>
        <dbReference type="PROSITE" id="PS51722"/>
    </source>
</evidence>
<evidence type="ECO:0000256" key="1">
    <source>
        <dbReference type="ARBA" id="ARBA00007249"/>
    </source>
</evidence>
<dbReference type="InterPro" id="IPR009000">
    <property type="entry name" value="Transl_B-barrel_sf"/>
</dbReference>
<feature type="domain" description="Tr-type G" evidence="4">
    <location>
        <begin position="143"/>
        <end position="372"/>
    </location>
</feature>
<dbReference type="InterPro" id="IPR035531">
    <property type="entry name" value="GTPBP1-like"/>
</dbReference>
<dbReference type="Proteomes" id="UP000695022">
    <property type="component" value="Unplaced"/>
</dbReference>
<dbReference type="InterPro" id="IPR009001">
    <property type="entry name" value="Transl_elong_EF1A/Init_IF2_C"/>
</dbReference>
<dbReference type="InterPro" id="IPR004161">
    <property type="entry name" value="EFTu-like_2"/>
</dbReference>
<dbReference type="PANTHER" id="PTHR43721">
    <property type="entry name" value="ELONGATION FACTOR TU-RELATED"/>
    <property type="match status" value="1"/>
</dbReference>
<dbReference type="PROSITE" id="PS51722">
    <property type="entry name" value="G_TR_2"/>
    <property type="match status" value="1"/>
</dbReference>
<evidence type="ECO:0000256" key="2">
    <source>
        <dbReference type="ARBA" id="ARBA00022741"/>
    </source>
</evidence>
<dbReference type="PANTHER" id="PTHR43721:SF3">
    <property type="entry name" value="GTP-BINDING PROTEIN 2"/>
    <property type="match status" value="1"/>
</dbReference>
<dbReference type="Pfam" id="PF00009">
    <property type="entry name" value="GTP_EFTU"/>
    <property type="match status" value="1"/>
</dbReference>
<dbReference type="RefSeq" id="XP_014673751.1">
    <property type="nucleotide sequence ID" value="XM_014818265.1"/>
</dbReference>
<dbReference type="CDD" id="cd03694">
    <property type="entry name" value="GTPBP_II"/>
    <property type="match status" value="1"/>
</dbReference>
<organism evidence="5 6">
    <name type="scientific">Priapulus caudatus</name>
    <name type="common">Priapulid worm</name>
    <dbReference type="NCBI Taxonomy" id="37621"/>
    <lineage>
        <taxon>Eukaryota</taxon>
        <taxon>Metazoa</taxon>
        <taxon>Ecdysozoa</taxon>
        <taxon>Scalidophora</taxon>
        <taxon>Priapulida</taxon>
        <taxon>Priapulimorpha</taxon>
        <taxon>Priapulimorphida</taxon>
        <taxon>Priapulidae</taxon>
        <taxon>Priapulus</taxon>
    </lineage>
</organism>
<dbReference type="InterPro" id="IPR027417">
    <property type="entry name" value="P-loop_NTPase"/>
</dbReference>
<accession>A0ABM1ENI0</accession>
<dbReference type="SUPFAM" id="SSF50465">
    <property type="entry name" value="EF-Tu/eEF-1alpha/eIF2-gamma C-terminal domain"/>
    <property type="match status" value="1"/>
</dbReference>
<keyword evidence="5" id="KW-1185">Reference proteome</keyword>
<dbReference type="GeneID" id="106814011"/>
<protein>
    <submittedName>
        <fullName evidence="6">GTP-binding protein 2-like isoform X1</fullName>
    </submittedName>
</protein>
<dbReference type="InterPro" id="IPR050055">
    <property type="entry name" value="EF-Tu_GTPase"/>
</dbReference>
<dbReference type="CDD" id="cd04165">
    <property type="entry name" value="GTPBP1_like"/>
    <property type="match status" value="1"/>
</dbReference>
<dbReference type="SUPFAM" id="SSF52540">
    <property type="entry name" value="P-loop containing nucleoside triphosphate hydrolases"/>
    <property type="match status" value="1"/>
</dbReference>
<dbReference type="Gene3D" id="3.40.50.300">
    <property type="entry name" value="P-loop containing nucleotide triphosphate hydrolases"/>
    <property type="match status" value="1"/>
</dbReference>
<evidence type="ECO:0000313" key="6">
    <source>
        <dbReference type="RefSeq" id="XP_014673751.1"/>
    </source>
</evidence>
<reference evidence="6" key="1">
    <citation type="submission" date="2025-08" db="UniProtKB">
        <authorList>
            <consortium name="RefSeq"/>
        </authorList>
    </citation>
    <scope>IDENTIFICATION</scope>
</reference>
<dbReference type="Pfam" id="PF03144">
    <property type="entry name" value="GTP_EFTU_D2"/>
    <property type="match status" value="1"/>
</dbReference>